<comment type="caution">
    <text evidence="1">The sequence shown here is derived from an EMBL/GenBank/DDBJ whole genome shotgun (WGS) entry which is preliminary data.</text>
</comment>
<evidence type="ECO:0000313" key="2">
    <source>
        <dbReference type="Proteomes" id="UP001291623"/>
    </source>
</evidence>
<name>A0AAE1S9X8_9SOLA</name>
<sequence>MEGLKKLENVEKIIELMQSHGIVTSSSNANSLRFLADLTLLLVSPCHELDVDAKCELIIDHVPKVCIGF</sequence>
<proteinExistence type="predicted"/>
<organism evidence="1 2">
    <name type="scientific">Anisodus tanguticus</name>
    <dbReference type="NCBI Taxonomy" id="243964"/>
    <lineage>
        <taxon>Eukaryota</taxon>
        <taxon>Viridiplantae</taxon>
        <taxon>Streptophyta</taxon>
        <taxon>Embryophyta</taxon>
        <taxon>Tracheophyta</taxon>
        <taxon>Spermatophyta</taxon>
        <taxon>Magnoliopsida</taxon>
        <taxon>eudicotyledons</taxon>
        <taxon>Gunneridae</taxon>
        <taxon>Pentapetalae</taxon>
        <taxon>asterids</taxon>
        <taxon>lamiids</taxon>
        <taxon>Solanales</taxon>
        <taxon>Solanaceae</taxon>
        <taxon>Solanoideae</taxon>
        <taxon>Hyoscyameae</taxon>
        <taxon>Anisodus</taxon>
    </lineage>
</organism>
<evidence type="ECO:0000313" key="1">
    <source>
        <dbReference type="EMBL" id="KAK4366974.1"/>
    </source>
</evidence>
<dbReference type="PANTHER" id="PTHR35754:SF2">
    <property type="entry name" value="ATP SYNTHASE SUBUNIT B"/>
    <property type="match status" value="1"/>
</dbReference>
<accession>A0AAE1S9X8</accession>
<dbReference type="AlphaFoldDB" id="A0AAE1S9X8"/>
<gene>
    <name evidence="1" type="ORF">RND71_014854</name>
</gene>
<dbReference type="Proteomes" id="UP001291623">
    <property type="component" value="Unassembled WGS sequence"/>
</dbReference>
<protein>
    <submittedName>
        <fullName evidence="1">Uncharacterized protein</fullName>
    </submittedName>
</protein>
<keyword evidence="2" id="KW-1185">Reference proteome</keyword>
<reference evidence="1" key="1">
    <citation type="submission" date="2023-12" db="EMBL/GenBank/DDBJ databases">
        <title>Genome assembly of Anisodus tanguticus.</title>
        <authorList>
            <person name="Wang Y.-J."/>
        </authorList>
    </citation>
    <scope>NUCLEOTIDE SEQUENCE</scope>
    <source>
        <strain evidence="1">KB-2021</strain>
        <tissue evidence="1">Leaf</tissue>
    </source>
</reference>
<dbReference type="PANTHER" id="PTHR35754">
    <property type="entry name" value="ATP SYNTHASE SUBUNIT B"/>
    <property type="match status" value="1"/>
</dbReference>
<dbReference type="EMBL" id="JAVYJV010000007">
    <property type="protein sequence ID" value="KAK4366974.1"/>
    <property type="molecule type" value="Genomic_DNA"/>
</dbReference>